<dbReference type="AlphaFoldDB" id="A0A1J5ST20"/>
<gene>
    <name evidence="1" type="ORF">GALL_73160</name>
</gene>
<proteinExistence type="predicted"/>
<reference evidence="1" key="1">
    <citation type="submission" date="2016-10" db="EMBL/GenBank/DDBJ databases">
        <title>Sequence of Gallionella enrichment culture.</title>
        <authorList>
            <person name="Poehlein A."/>
            <person name="Muehling M."/>
            <person name="Daniel R."/>
        </authorList>
    </citation>
    <scope>NUCLEOTIDE SEQUENCE</scope>
</reference>
<evidence type="ECO:0000313" key="1">
    <source>
        <dbReference type="EMBL" id="OIR11139.1"/>
    </source>
</evidence>
<accession>A0A1J5ST20</accession>
<sequence length="70" mass="7928">MQKFDFSILTRDGQKVESIVIAGNDEAEAERKLRQMYRYCQIVSCNAKDAGEGKNQQVMSVEDILSLISK</sequence>
<dbReference type="EMBL" id="MLJW01000021">
    <property type="protein sequence ID" value="OIR11139.1"/>
    <property type="molecule type" value="Genomic_DNA"/>
</dbReference>
<comment type="caution">
    <text evidence="1">The sequence shown here is derived from an EMBL/GenBank/DDBJ whole genome shotgun (WGS) entry which is preliminary data.</text>
</comment>
<organism evidence="1">
    <name type="scientific">mine drainage metagenome</name>
    <dbReference type="NCBI Taxonomy" id="410659"/>
    <lineage>
        <taxon>unclassified sequences</taxon>
        <taxon>metagenomes</taxon>
        <taxon>ecological metagenomes</taxon>
    </lineage>
</organism>
<name>A0A1J5ST20_9ZZZZ</name>
<protein>
    <submittedName>
        <fullName evidence="1">Uncharacterized protein</fullName>
    </submittedName>
</protein>